<dbReference type="AlphaFoldDB" id="A0AAW5HYC0"/>
<sequence length="269" mass="29670">MAQNLDYWDELAAIHSRGDRYPVKEVIRGETTLRTVELDILGAASGQHLLHSHCHIGLDSVSLARLGFQVIGIDYSATAIKHAQNIAKAASVANCSFKVSNSIDPAVPAMLNAFDIYYASYGVLVWVPDVDVWFKSASSYLKPGGTLILIDEHPFAATLDGAVASSLPPVSAPYWQDLGPYSTRNNKSYSGDHDLLTNDVQIKWPHSIGDILNAAIDAGFRIVRFSEYPFSHYRSVPQMKIGKDSYYHHPYWVKSVPFLFALELVKAGS</sequence>
<evidence type="ECO:0000259" key="1">
    <source>
        <dbReference type="Pfam" id="PF13847"/>
    </source>
</evidence>
<dbReference type="GO" id="GO:0008168">
    <property type="term" value="F:methyltransferase activity"/>
    <property type="evidence" value="ECO:0007669"/>
    <property type="project" value="UniProtKB-KW"/>
</dbReference>
<gene>
    <name evidence="2" type="ORF">JMN37_10325</name>
</gene>
<dbReference type="Proteomes" id="UP001205920">
    <property type="component" value="Unassembled WGS sequence"/>
</dbReference>
<keyword evidence="3" id="KW-1185">Reference proteome</keyword>
<dbReference type="Pfam" id="PF13847">
    <property type="entry name" value="Methyltransf_31"/>
    <property type="match status" value="1"/>
</dbReference>
<dbReference type="InterPro" id="IPR025714">
    <property type="entry name" value="Methyltranfer_dom"/>
</dbReference>
<evidence type="ECO:0000313" key="3">
    <source>
        <dbReference type="Proteomes" id="UP001205920"/>
    </source>
</evidence>
<dbReference type="Gene3D" id="3.40.50.150">
    <property type="entry name" value="Vaccinia Virus protein VP39"/>
    <property type="match status" value="1"/>
</dbReference>
<comment type="caution">
    <text evidence="2">The sequence shown here is derived from an EMBL/GenBank/DDBJ whole genome shotgun (WGS) entry which is preliminary data.</text>
</comment>
<dbReference type="InterPro" id="IPR029063">
    <property type="entry name" value="SAM-dependent_MTases_sf"/>
</dbReference>
<keyword evidence="2" id="KW-0808">Transferase</keyword>
<evidence type="ECO:0000313" key="2">
    <source>
        <dbReference type="EMBL" id="MCO6395357.1"/>
    </source>
</evidence>
<organism evidence="2 3">
    <name type="scientific">Corynebacterium lipophilum</name>
    <dbReference type="NCBI Taxonomy" id="2804918"/>
    <lineage>
        <taxon>Bacteria</taxon>
        <taxon>Bacillati</taxon>
        <taxon>Actinomycetota</taxon>
        <taxon>Actinomycetes</taxon>
        <taxon>Mycobacteriales</taxon>
        <taxon>Corynebacteriaceae</taxon>
        <taxon>Corynebacterium</taxon>
    </lineage>
</organism>
<accession>A0AAW5HYC0</accession>
<dbReference type="CDD" id="cd02440">
    <property type="entry name" value="AdoMet_MTases"/>
    <property type="match status" value="1"/>
</dbReference>
<dbReference type="GO" id="GO:0032259">
    <property type="term" value="P:methylation"/>
    <property type="evidence" value="ECO:0007669"/>
    <property type="project" value="UniProtKB-KW"/>
</dbReference>
<proteinExistence type="predicted"/>
<dbReference type="EMBL" id="JAEUWV010000024">
    <property type="protein sequence ID" value="MCO6395357.1"/>
    <property type="molecule type" value="Genomic_DNA"/>
</dbReference>
<keyword evidence="2" id="KW-0489">Methyltransferase</keyword>
<feature type="domain" description="Methyltransferase" evidence="1">
    <location>
        <begin position="57"/>
        <end position="153"/>
    </location>
</feature>
<dbReference type="RefSeq" id="WP_252932096.1">
    <property type="nucleotide sequence ID" value="NZ_JAEUWV010000024.1"/>
</dbReference>
<protein>
    <submittedName>
        <fullName evidence="2">Class I SAM-dependent methyltransferase</fullName>
    </submittedName>
</protein>
<name>A0AAW5HYC0_9CORY</name>
<dbReference type="SUPFAM" id="SSF53335">
    <property type="entry name" value="S-adenosyl-L-methionine-dependent methyltransferases"/>
    <property type="match status" value="1"/>
</dbReference>
<reference evidence="2 3" key="1">
    <citation type="submission" date="2021-01" db="EMBL/GenBank/DDBJ databases">
        <title>Identification and Characterization of Corynebacterium sp.</title>
        <authorList>
            <person name="Luo Q."/>
            <person name="Qu P."/>
            <person name="Chen Q."/>
        </authorList>
    </citation>
    <scope>NUCLEOTIDE SEQUENCE [LARGE SCALE GENOMIC DNA]</scope>
    <source>
        <strain evidence="2 3">MC-18</strain>
    </source>
</reference>